<dbReference type="InterPro" id="IPR025112">
    <property type="entry name" value="PCMD"/>
</dbReference>
<keyword evidence="1" id="KW-0732">Signal</keyword>
<dbReference type="EMBL" id="JACRTF010000001">
    <property type="protein sequence ID" value="MBC8594939.1"/>
    <property type="molecule type" value="Genomic_DNA"/>
</dbReference>
<reference evidence="3" key="1">
    <citation type="submission" date="2020-08" db="EMBL/GenBank/DDBJ databases">
        <title>Genome public.</title>
        <authorList>
            <person name="Liu C."/>
            <person name="Sun Q."/>
        </authorList>
    </citation>
    <scope>NUCLEOTIDE SEQUENCE</scope>
    <source>
        <strain evidence="3">N12</strain>
    </source>
</reference>
<evidence type="ECO:0000259" key="2">
    <source>
        <dbReference type="Pfam" id="PF13201"/>
    </source>
</evidence>
<dbReference type="InterPro" id="IPR038653">
    <property type="entry name" value="Put_CMD_sf"/>
</dbReference>
<organism evidence="3 4">
    <name type="scientific">Jilunia laotingensis</name>
    <dbReference type="NCBI Taxonomy" id="2763675"/>
    <lineage>
        <taxon>Bacteria</taxon>
        <taxon>Pseudomonadati</taxon>
        <taxon>Bacteroidota</taxon>
        <taxon>Bacteroidia</taxon>
        <taxon>Bacteroidales</taxon>
        <taxon>Bacteroidaceae</taxon>
        <taxon>Jilunia</taxon>
    </lineage>
</organism>
<evidence type="ECO:0000313" key="4">
    <source>
        <dbReference type="Proteomes" id="UP000651085"/>
    </source>
</evidence>
<evidence type="ECO:0000313" key="3">
    <source>
        <dbReference type="EMBL" id="MBC8594939.1"/>
    </source>
</evidence>
<feature type="domain" description="Putative carbohydrate metabolism" evidence="2">
    <location>
        <begin position="79"/>
        <end position="320"/>
    </location>
</feature>
<feature type="signal peptide" evidence="1">
    <location>
        <begin position="1"/>
        <end position="25"/>
    </location>
</feature>
<dbReference type="Proteomes" id="UP000651085">
    <property type="component" value="Unassembled WGS sequence"/>
</dbReference>
<protein>
    <submittedName>
        <fullName evidence="3">PCMD domain-containing protein</fullName>
    </submittedName>
</protein>
<dbReference type="AlphaFoldDB" id="A0A926FAQ4"/>
<name>A0A926FAQ4_9BACT</name>
<proteinExistence type="predicted"/>
<gene>
    <name evidence="3" type="ORF">H8744_17145</name>
</gene>
<keyword evidence="4" id="KW-1185">Reference proteome</keyword>
<feature type="chain" id="PRO_5038001243" evidence="1">
    <location>
        <begin position="26"/>
        <end position="322"/>
    </location>
</feature>
<evidence type="ECO:0000256" key="1">
    <source>
        <dbReference type="SAM" id="SignalP"/>
    </source>
</evidence>
<dbReference type="Gene3D" id="2.60.120.890">
    <property type="entry name" value="BT2081, beta-jelly-roll domain"/>
    <property type="match status" value="1"/>
</dbReference>
<accession>A0A926FAQ4</accession>
<sequence>MRMKKTYHRLLATGFMVLCSSVVMGQPKVEMLPFGDMDQWVNREIKESGIIGGNTKNVYAVGPTQTISGAKVYKNLGGSPWATSNVMAKVAGVVKTNTSVFPEKRGEGYCARLDTRMESVKVFGLVDITVLAAGSMFLGSVHEPIKGTKNPQKMLQCGIPFTKRPIALQFDYKVKMSDRENRIRATGFSKITDVAGKDFPAAILLLQKRWEDKEGNVYAKRIGTMVVRYYATTDWHNNATYEILYGDITGHPDYKPHMMRLQVEERYTTNSKGESVPIQEVAWGDKDDQPTDMILQFTSSHGGAYIGSPGNSLWIDNVKLVY</sequence>
<comment type="caution">
    <text evidence="3">The sequence shown here is derived from an EMBL/GenBank/DDBJ whole genome shotgun (WGS) entry which is preliminary data.</text>
</comment>
<dbReference type="Pfam" id="PF13201">
    <property type="entry name" value="PCMD"/>
    <property type="match status" value="1"/>
</dbReference>